<organism evidence="1 2">
    <name type="scientific">Ligilactobacillus ruminis ATCC 25644</name>
    <dbReference type="NCBI Taxonomy" id="525362"/>
    <lineage>
        <taxon>Bacteria</taxon>
        <taxon>Bacillati</taxon>
        <taxon>Bacillota</taxon>
        <taxon>Bacilli</taxon>
        <taxon>Lactobacillales</taxon>
        <taxon>Lactobacillaceae</taxon>
        <taxon>Ligilactobacillus</taxon>
    </lineage>
</organism>
<dbReference type="Proteomes" id="UP000004099">
    <property type="component" value="Unassembled WGS sequence"/>
</dbReference>
<proteinExistence type="predicted"/>
<dbReference type="AlphaFoldDB" id="E7FNN0"/>
<accession>E7FNN0</accession>
<comment type="caution">
    <text evidence="1">The sequence shown here is derived from an EMBL/GenBank/DDBJ whole genome shotgun (WGS) entry which is preliminary data.</text>
</comment>
<name>E7FNN0_9LACO</name>
<dbReference type="PATRIC" id="fig|525362.12.peg.625"/>
<gene>
    <name evidence="1" type="ORF">HMPREF0542_10507</name>
</gene>
<reference evidence="1 2" key="1">
    <citation type="submission" date="2011-01" db="EMBL/GenBank/DDBJ databases">
        <authorList>
            <person name="Muzny D."/>
            <person name="Qin X."/>
            <person name="Buhay C."/>
            <person name="Dugan-Rocha S."/>
            <person name="Ding Y."/>
            <person name="Chen G."/>
            <person name="Hawes A."/>
            <person name="Holder M."/>
            <person name="Jhangiani S."/>
            <person name="Johnson A."/>
            <person name="Khan Z."/>
            <person name="Li Z."/>
            <person name="Liu W."/>
            <person name="Liu X."/>
            <person name="Perez L."/>
            <person name="Shen H."/>
            <person name="Wang Q."/>
            <person name="Watt J."/>
            <person name="Xi L."/>
            <person name="Xin Y."/>
            <person name="Zhou J."/>
            <person name="Deng J."/>
            <person name="Jiang H."/>
            <person name="Liu Y."/>
            <person name="Qu J."/>
            <person name="Song X.-Z."/>
            <person name="Zhang L."/>
            <person name="Villasana D."/>
            <person name="Johnson A."/>
            <person name="Liu J."/>
            <person name="Liyanage D."/>
            <person name="Lorensuhewa L."/>
            <person name="Robinson T."/>
            <person name="Song A."/>
            <person name="Song B.-B."/>
            <person name="Dinh H."/>
            <person name="Thornton R."/>
            <person name="Coyle M."/>
            <person name="Francisco L."/>
            <person name="Jackson L."/>
            <person name="Javaid M."/>
            <person name="Korchina V."/>
            <person name="Kovar C."/>
            <person name="Mata R."/>
            <person name="Mathew T."/>
            <person name="Ngo R."/>
            <person name="Nguyen L."/>
            <person name="Nguyen N."/>
            <person name="Okwuonu G."/>
            <person name="Ongeri F."/>
            <person name="Pham C."/>
            <person name="Simmons D."/>
            <person name="Wilczek-Boney K."/>
            <person name="Hale W."/>
            <person name="Jakkamsetti A."/>
            <person name="Pham P."/>
            <person name="Ruth R."/>
            <person name="San Lucas F."/>
            <person name="Warren J."/>
            <person name="Zhang J."/>
            <person name="Zhao Z."/>
            <person name="Zhou C."/>
            <person name="Zhu D."/>
            <person name="Lee S."/>
            <person name="Bess C."/>
            <person name="Blankenburg K."/>
            <person name="Forbes L."/>
            <person name="Fu Q."/>
            <person name="Gubbala S."/>
            <person name="Hirani K."/>
            <person name="Jayaseelan J.C."/>
            <person name="Lara F."/>
            <person name="Munidasa M."/>
            <person name="Palculict T."/>
            <person name="Patil S."/>
            <person name="Pu L.-L."/>
            <person name="Saada N."/>
            <person name="Tang L."/>
            <person name="Weissenberger G."/>
            <person name="Zhu Y."/>
            <person name="Hemphill L."/>
            <person name="Shang Y."/>
            <person name="Youmans B."/>
            <person name="Ayvaz T."/>
            <person name="Ross M."/>
            <person name="Santibanez J."/>
            <person name="Aqrawi P."/>
            <person name="Gross S."/>
            <person name="Joshi V."/>
            <person name="Fowler G."/>
            <person name="Nazareth L."/>
            <person name="Reid J."/>
            <person name="Worley K."/>
            <person name="Petrosino J."/>
            <person name="Highlander S."/>
            <person name="Gibbs R."/>
        </authorList>
    </citation>
    <scope>NUCLEOTIDE SEQUENCE [LARGE SCALE GENOMIC DNA]</scope>
    <source>
        <strain evidence="1 2">ATCC 25644</strain>
    </source>
</reference>
<protein>
    <submittedName>
        <fullName evidence="1">Uncharacterized protein</fullName>
    </submittedName>
</protein>
<dbReference type="HOGENOM" id="CLU_3154292_0_0_9"/>
<sequence length="48" mass="5745">MINQILTAIWRSENFFARIAARCLHANKIKFKKIRPQYFEESIHPGKK</sequence>
<evidence type="ECO:0000313" key="2">
    <source>
        <dbReference type="Proteomes" id="UP000004099"/>
    </source>
</evidence>
<evidence type="ECO:0000313" key="1">
    <source>
        <dbReference type="EMBL" id="EFZ35283.1"/>
    </source>
</evidence>
<dbReference type="EMBL" id="ACGS02000024">
    <property type="protein sequence ID" value="EFZ35283.1"/>
    <property type="molecule type" value="Genomic_DNA"/>
</dbReference>